<feature type="transmembrane region" description="Helical" evidence="6">
    <location>
        <begin position="180"/>
        <end position="202"/>
    </location>
</feature>
<feature type="transmembrane region" description="Helical" evidence="6">
    <location>
        <begin position="345"/>
        <end position="370"/>
    </location>
</feature>
<sequence>MESNFLRILSNYGAKILNIFSVFIFIPIYIKFLGIENFSVISFYTLILGIVSFADSGISSAVIKEFSLDNTPNYKYTLFRNVERLYILICIALLTILILSSKLIAVNWLNTKTIPVDDLAYYIRLISLGVTLQLFSSVYFGALFGLGNQIITNTFQIVWNLAKSGLVILMFIFYKNTLEVYFVWQIVVNIIYLILLRYILIVKLKKKSNEKLFITERKIPKHVLSYISGMSLIAIISAFNIQIDKIVVSSYFTLDMLGYYSISSILSQTPVMACTPLVFFIFPVFSKLSFDQNHNFLKLRIVFKKITYFLLILSIPILITILLYAKELLLLWIGHKTITSNLDDIVVVTRLLITGSFFMVLQLPLFYFLLSKNKTRYMMMQGIAQIIIEVPILILCIKYFGIKGVGVPWIIINVFALIYLMYIVFNKYLPKDIFIFSLRSFFKILSLAIIAFVPLYYSYIYNNYYFIYNILISSFVFVLGICYLDKKFLRSKNKKDIFRKIFEFPN</sequence>
<comment type="subcellular location">
    <subcellularLocation>
        <location evidence="1">Cell membrane</location>
        <topology evidence="1">Multi-pass membrane protein</topology>
    </subcellularLocation>
</comment>
<name>A0ABS1FZR1_9FLAO</name>
<protein>
    <submittedName>
        <fullName evidence="7">Oligosaccharide flippase family protein</fullName>
    </submittedName>
</protein>
<feature type="transmembrane region" description="Helical" evidence="6">
    <location>
        <begin position="121"/>
        <end position="145"/>
    </location>
</feature>
<evidence type="ECO:0000256" key="2">
    <source>
        <dbReference type="ARBA" id="ARBA00022475"/>
    </source>
</evidence>
<feature type="transmembrane region" description="Helical" evidence="6">
    <location>
        <begin position="306"/>
        <end position="325"/>
    </location>
</feature>
<feature type="transmembrane region" description="Helical" evidence="6">
    <location>
        <begin position="465"/>
        <end position="484"/>
    </location>
</feature>
<keyword evidence="5 6" id="KW-0472">Membrane</keyword>
<feature type="transmembrane region" description="Helical" evidence="6">
    <location>
        <begin position="85"/>
        <end position="109"/>
    </location>
</feature>
<evidence type="ECO:0000256" key="6">
    <source>
        <dbReference type="SAM" id="Phobius"/>
    </source>
</evidence>
<evidence type="ECO:0000313" key="8">
    <source>
        <dbReference type="Proteomes" id="UP000628669"/>
    </source>
</evidence>
<evidence type="ECO:0000256" key="5">
    <source>
        <dbReference type="ARBA" id="ARBA00023136"/>
    </source>
</evidence>
<feature type="transmembrane region" description="Helical" evidence="6">
    <location>
        <begin position="157"/>
        <end position="174"/>
    </location>
</feature>
<dbReference type="RefSeq" id="WP_200248085.1">
    <property type="nucleotide sequence ID" value="NZ_JAENHK010000010.1"/>
</dbReference>
<feature type="transmembrane region" description="Helical" evidence="6">
    <location>
        <begin position="12"/>
        <end position="30"/>
    </location>
</feature>
<feature type="transmembrane region" description="Helical" evidence="6">
    <location>
        <begin position="223"/>
        <end position="243"/>
    </location>
</feature>
<feature type="transmembrane region" description="Helical" evidence="6">
    <location>
        <begin position="42"/>
        <end position="64"/>
    </location>
</feature>
<feature type="transmembrane region" description="Helical" evidence="6">
    <location>
        <begin position="407"/>
        <end position="429"/>
    </location>
</feature>
<dbReference type="Proteomes" id="UP000628669">
    <property type="component" value="Unassembled WGS sequence"/>
</dbReference>
<reference evidence="8" key="1">
    <citation type="submission" date="2021-01" db="EMBL/GenBank/DDBJ databases">
        <title>Genome public.</title>
        <authorList>
            <person name="Liu C."/>
            <person name="Sun Q."/>
        </authorList>
    </citation>
    <scope>NUCLEOTIDE SEQUENCE [LARGE SCALE GENOMIC DNA]</scope>
    <source>
        <strain evidence="8">YIM B02567</strain>
    </source>
</reference>
<evidence type="ECO:0000313" key="7">
    <source>
        <dbReference type="EMBL" id="MBK1897708.1"/>
    </source>
</evidence>
<evidence type="ECO:0000256" key="1">
    <source>
        <dbReference type="ARBA" id="ARBA00004651"/>
    </source>
</evidence>
<keyword evidence="2" id="KW-1003">Cell membrane</keyword>
<keyword evidence="4 6" id="KW-1133">Transmembrane helix</keyword>
<comment type="caution">
    <text evidence="7">The sequence shown here is derived from an EMBL/GenBank/DDBJ whole genome shotgun (WGS) entry which is preliminary data.</text>
</comment>
<dbReference type="InterPro" id="IPR050833">
    <property type="entry name" value="Poly_Biosynth_Transport"/>
</dbReference>
<feature type="transmembrane region" description="Helical" evidence="6">
    <location>
        <begin position="382"/>
        <end position="401"/>
    </location>
</feature>
<proteinExistence type="predicted"/>
<organism evidence="7 8">
    <name type="scientific">Chryseobacterium paridis</name>
    <dbReference type="NCBI Taxonomy" id="2800328"/>
    <lineage>
        <taxon>Bacteria</taxon>
        <taxon>Pseudomonadati</taxon>
        <taxon>Bacteroidota</taxon>
        <taxon>Flavobacteriia</taxon>
        <taxon>Flavobacteriales</taxon>
        <taxon>Weeksellaceae</taxon>
        <taxon>Chryseobacterium group</taxon>
        <taxon>Chryseobacterium</taxon>
    </lineage>
</organism>
<gene>
    <name evidence="7" type="ORF">JHL15_18220</name>
</gene>
<accession>A0ABS1FZR1</accession>
<feature type="transmembrane region" description="Helical" evidence="6">
    <location>
        <begin position="263"/>
        <end position="285"/>
    </location>
</feature>
<dbReference type="PANTHER" id="PTHR30250:SF26">
    <property type="entry name" value="PSMA PROTEIN"/>
    <property type="match status" value="1"/>
</dbReference>
<evidence type="ECO:0000256" key="4">
    <source>
        <dbReference type="ARBA" id="ARBA00022989"/>
    </source>
</evidence>
<feature type="transmembrane region" description="Helical" evidence="6">
    <location>
        <begin position="441"/>
        <end position="459"/>
    </location>
</feature>
<dbReference type="Pfam" id="PF13440">
    <property type="entry name" value="Polysacc_synt_3"/>
    <property type="match status" value="1"/>
</dbReference>
<keyword evidence="3 6" id="KW-0812">Transmembrane</keyword>
<evidence type="ECO:0000256" key="3">
    <source>
        <dbReference type="ARBA" id="ARBA00022692"/>
    </source>
</evidence>
<keyword evidence="8" id="KW-1185">Reference proteome</keyword>
<dbReference type="PANTHER" id="PTHR30250">
    <property type="entry name" value="PST FAMILY PREDICTED COLANIC ACID TRANSPORTER"/>
    <property type="match status" value="1"/>
</dbReference>
<dbReference type="EMBL" id="JAENHK010000010">
    <property type="protein sequence ID" value="MBK1897708.1"/>
    <property type="molecule type" value="Genomic_DNA"/>
</dbReference>